<dbReference type="InterPro" id="IPR015421">
    <property type="entry name" value="PyrdxlP-dep_Trfase_major"/>
</dbReference>
<dbReference type="GO" id="GO:0042286">
    <property type="term" value="F:glutamate-1-semialdehyde 2,1-aminomutase activity"/>
    <property type="evidence" value="ECO:0007669"/>
    <property type="project" value="UniProtKB-EC"/>
</dbReference>
<protein>
    <submittedName>
        <fullName evidence="4">Glutamate-1-semialdehyde 2,1-aminomutase</fullName>
        <ecNumber evidence="4">5.4.3.8</ecNumber>
    </submittedName>
</protein>
<evidence type="ECO:0000256" key="1">
    <source>
        <dbReference type="ARBA" id="ARBA00001933"/>
    </source>
</evidence>
<dbReference type="PANTHER" id="PTHR43713:SF3">
    <property type="entry name" value="GLUTAMATE-1-SEMIALDEHYDE 2,1-AMINOMUTASE 1, CHLOROPLASTIC-RELATED"/>
    <property type="match status" value="1"/>
</dbReference>
<keyword evidence="2 3" id="KW-0663">Pyridoxal phosphate</keyword>
<dbReference type="InterPro" id="IPR049704">
    <property type="entry name" value="Aminotrans_3_PPA_site"/>
</dbReference>
<dbReference type="InterPro" id="IPR015422">
    <property type="entry name" value="PyrdxlP-dep_Trfase_small"/>
</dbReference>
<dbReference type="Pfam" id="PF00202">
    <property type="entry name" value="Aminotran_3"/>
    <property type="match status" value="1"/>
</dbReference>
<evidence type="ECO:0000313" key="5">
    <source>
        <dbReference type="Proteomes" id="UP001519344"/>
    </source>
</evidence>
<evidence type="ECO:0000256" key="2">
    <source>
        <dbReference type="ARBA" id="ARBA00022898"/>
    </source>
</evidence>
<dbReference type="Gene3D" id="3.90.1150.10">
    <property type="entry name" value="Aspartate Aminotransferase, domain 1"/>
    <property type="match status" value="1"/>
</dbReference>
<accession>A0ABS4HZQ4</accession>
<dbReference type="RefSeq" id="WP_167059706.1">
    <property type="nucleotide sequence ID" value="NZ_JAAOZR010000023.1"/>
</dbReference>
<dbReference type="PANTHER" id="PTHR43713">
    <property type="entry name" value="GLUTAMATE-1-SEMIALDEHYDE 2,1-AMINOMUTASE"/>
    <property type="match status" value="1"/>
</dbReference>
<reference evidence="4 5" key="1">
    <citation type="submission" date="2021-03" db="EMBL/GenBank/DDBJ databases">
        <title>Genomic Encyclopedia of Type Strains, Phase IV (KMG-IV): sequencing the most valuable type-strain genomes for metagenomic binning, comparative biology and taxonomic classification.</title>
        <authorList>
            <person name="Goeker M."/>
        </authorList>
    </citation>
    <scope>NUCLEOTIDE SEQUENCE [LARGE SCALE GENOMIC DNA]</scope>
    <source>
        <strain evidence="4 5">DSM 24950</strain>
    </source>
</reference>
<dbReference type="Proteomes" id="UP001519344">
    <property type="component" value="Unassembled WGS sequence"/>
</dbReference>
<keyword evidence="5" id="KW-1185">Reference proteome</keyword>
<comment type="cofactor">
    <cofactor evidence="1">
        <name>pyridoxal 5'-phosphate</name>
        <dbReference type="ChEBI" id="CHEBI:597326"/>
    </cofactor>
</comment>
<dbReference type="PROSITE" id="PS00600">
    <property type="entry name" value="AA_TRANSFER_CLASS_3"/>
    <property type="match status" value="1"/>
</dbReference>
<dbReference type="InterPro" id="IPR015424">
    <property type="entry name" value="PyrdxlP-dep_Trfase"/>
</dbReference>
<name>A0ABS4HZQ4_9BACL</name>
<sequence>MNRYLQSKERLQEARAYVAGGVASSLRASMKPTPLYVQKAYGARIQDVDQHEYIDYMLAYGPLILGHAHPAFNEQVYEAMQKGSTYGLQHEGEIRLGRRLTEILPCAEQVAFSGSGTEAVMLSLRLARAYTGKTKTVRFYGHYHGWSDAIFTSFPSPDFSSPGAVEATEDITPGTGGQSLNSLQDLILLPWNDPEALEETLTRYQHEISAVITEPVMCNSGCIAPKPGYMEKMRELTTRLGIVLIWDEVITGFRLGLGGAHERFGIQPDLVTIGKAMAGGIPLSAVAGKRDVMRLIEEGTVMHLGTLNGNSLATAAGLAVIHELSKANGQAFKDMEHTSTMLTEGIRSILKVNGLQAVVNQLGPVFHLMFIDKTEVSDFNTFNLRDTQLYTRFAEEMLHEGILVRPNGLWYVSTAHGEKEVQETLLAVERVAERIAGHK</sequence>
<comment type="caution">
    <text evidence="4">The sequence shown here is derived from an EMBL/GenBank/DDBJ whole genome shotgun (WGS) entry which is preliminary data.</text>
</comment>
<dbReference type="SUPFAM" id="SSF53383">
    <property type="entry name" value="PLP-dependent transferases"/>
    <property type="match status" value="1"/>
</dbReference>
<dbReference type="InterPro" id="IPR005814">
    <property type="entry name" value="Aminotrans_3"/>
</dbReference>
<dbReference type="EC" id="5.4.3.8" evidence="4"/>
<gene>
    <name evidence="4" type="ORF">J2Z65_003361</name>
</gene>
<evidence type="ECO:0000313" key="4">
    <source>
        <dbReference type="EMBL" id="MBP1964138.1"/>
    </source>
</evidence>
<evidence type="ECO:0000256" key="3">
    <source>
        <dbReference type="RuleBase" id="RU003560"/>
    </source>
</evidence>
<dbReference type="EMBL" id="JAGGKV010000008">
    <property type="protein sequence ID" value="MBP1964138.1"/>
    <property type="molecule type" value="Genomic_DNA"/>
</dbReference>
<keyword evidence="4" id="KW-0413">Isomerase</keyword>
<proteinExistence type="inferred from homology"/>
<comment type="similarity">
    <text evidence="3">Belongs to the class-III pyridoxal-phosphate-dependent aminotransferase family.</text>
</comment>
<organism evidence="4 5">
    <name type="scientific">Paenibacillus aceris</name>
    <dbReference type="NCBI Taxonomy" id="869555"/>
    <lineage>
        <taxon>Bacteria</taxon>
        <taxon>Bacillati</taxon>
        <taxon>Bacillota</taxon>
        <taxon>Bacilli</taxon>
        <taxon>Bacillales</taxon>
        <taxon>Paenibacillaceae</taxon>
        <taxon>Paenibacillus</taxon>
    </lineage>
</organism>
<dbReference type="CDD" id="cd00610">
    <property type="entry name" value="OAT_like"/>
    <property type="match status" value="1"/>
</dbReference>
<dbReference type="Gene3D" id="3.40.640.10">
    <property type="entry name" value="Type I PLP-dependent aspartate aminotransferase-like (Major domain)"/>
    <property type="match status" value="1"/>
</dbReference>